<dbReference type="InterPro" id="IPR036650">
    <property type="entry name" value="CAT_RNA-bd_dom_sf"/>
</dbReference>
<dbReference type="AlphaFoldDB" id="A0A0R2JWA0"/>
<dbReference type="Proteomes" id="UP000051491">
    <property type="component" value="Unassembled WGS sequence"/>
</dbReference>
<proteinExistence type="predicted"/>
<dbReference type="Gene3D" id="2.30.24.10">
    <property type="entry name" value="CAT RNA-binding domain"/>
    <property type="match status" value="1"/>
</dbReference>
<feature type="domain" description="CAT RNA-binding" evidence="1">
    <location>
        <begin position="1"/>
        <end position="52"/>
    </location>
</feature>
<evidence type="ECO:0000313" key="3">
    <source>
        <dbReference type="Proteomes" id="UP000051491"/>
    </source>
</evidence>
<dbReference type="SUPFAM" id="SSF50151">
    <property type="entry name" value="SacY-like RNA-binding domain"/>
    <property type="match status" value="1"/>
</dbReference>
<dbReference type="EMBL" id="JQBK01000073">
    <property type="protein sequence ID" value="KRN81315.1"/>
    <property type="molecule type" value="Genomic_DNA"/>
</dbReference>
<gene>
    <name evidence="2" type="ORF">IV43_GL001973</name>
</gene>
<dbReference type="OrthoDB" id="9813552at2"/>
<dbReference type="RefSeq" id="WP_010499988.1">
    <property type="nucleotide sequence ID" value="NZ_JQBK01000073.1"/>
</dbReference>
<evidence type="ECO:0000259" key="1">
    <source>
        <dbReference type="SMART" id="SM01061"/>
    </source>
</evidence>
<name>A0A0R2JWA0_9LACO</name>
<dbReference type="GO" id="GO:0003723">
    <property type="term" value="F:RNA binding"/>
    <property type="evidence" value="ECO:0007669"/>
    <property type="project" value="InterPro"/>
</dbReference>
<evidence type="ECO:0000313" key="2">
    <source>
        <dbReference type="EMBL" id="KRN81315.1"/>
    </source>
</evidence>
<protein>
    <recommendedName>
        <fullName evidence="1">CAT RNA-binding domain-containing protein</fullName>
    </recommendedName>
</protein>
<sequence>MKVIQVYGQNAVRVRNSAGESMMLVDKGIGFKKRNGDLVHQRPTTWIFIEKTVK</sequence>
<reference evidence="2 3" key="1">
    <citation type="journal article" date="2015" name="Genome Announc.">
        <title>Expanding the biotechnology potential of lactobacilli through comparative genomics of 213 strains and associated genera.</title>
        <authorList>
            <person name="Sun Z."/>
            <person name="Harris H.M."/>
            <person name="McCann A."/>
            <person name="Guo C."/>
            <person name="Argimon S."/>
            <person name="Zhang W."/>
            <person name="Yang X."/>
            <person name="Jeffery I.B."/>
            <person name="Cooney J.C."/>
            <person name="Kagawa T.F."/>
            <person name="Liu W."/>
            <person name="Song Y."/>
            <person name="Salvetti E."/>
            <person name="Wrobel A."/>
            <person name="Rasinkangas P."/>
            <person name="Parkhill J."/>
            <person name="Rea M.C."/>
            <person name="O'Sullivan O."/>
            <person name="Ritari J."/>
            <person name="Douillard F.P."/>
            <person name="Paul Ross R."/>
            <person name="Yang R."/>
            <person name="Briner A.E."/>
            <person name="Felis G.E."/>
            <person name="de Vos W.M."/>
            <person name="Barrangou R."/>
            <person name="Klaenhammer T.R."/>
            <person name="Caufield P.W."/>
            <person name="Cui Y."/>
            <person name="Zhang H."/>
            <person name="O'Toole P.W."/>
        </authorList>
    </citation>
    <scope>NUCLEOTIDE SEQUENCE [LARGE SCALE GENOMIC DNA]</scope>
    <source>
        <strain evidence="2 3">DSM 15353</strain>
    </source>
</reference>
<dbReference type="Pfam" id="PF03123">
    <property type="entry name" value="CAT_RBD"/>
    <property type="match status" value="1"/>
</dbReference>
<accession>A0A0R2JWA0</accession>
<dbReference type="SMART" id="SM01061">
    <property type="entry name" value="CAT_RBD"/>
    <property type="match status" value="1"/>
</dbReference>
<dbReference type="InterPro" id="IPR004341">
    <property type="entry name" value="CAT_RNA-bd_dom"/>
</dbReference>
<dbReference type="STRING" id="89059.LAC1533_1958"/>
<dbReference type="PATRIC" id="fig|89059.3.peg.2091"/>
<organism evidence="2 3">
    <name type="scientific">Ligilactobacillus acidipiscis</name>
    <dbReference type="NCBI Taxonomy" id="89059"/>
    <lineage>
        <taxon>Bacteria</taxon>
        <taxon>Bacillati</taxon>
        <taxon>Bacillota</taxon>
        <taxon>Bacilli</taxon>
        <taxon>Lactobacillales</taxon>
        <taxon>Lactobacillaceae</taxon>
        <taxon>Ligilactobacillus</taxon>
    </lineage>
</organism>
<comment type="caution">
    <text evidence="2">The sequence shown here is derived from an EMBL/GenBank/DDBJ whole genome shotgun (WGS) entry which is preliminary data.</text>
</comment>